<evidence type="ECO:0000313" key="6">
    <source>
        <dbReference type="EMBL" id="GAA1109419.1"/>
    </source>
</evidence>
<dbReference type="SUPFAM" id="SSF48498">
    <property type="entry name" value="Tetracyclin repressor-like, C-terminal domain"/>
    <property type="match status" value="1"/>
</dbReference>
<dbReference type="Pfam" id="PF17932">
    <property type="entry name" value="TetR_C_24"/>
    <property type="match status" value="1"/>
</dbReference>
<dbReference type="PROSITE" id="PS50977">
    <property type="entry name" value="HTH_TETR_2"/>
    <property type="match status" value="1"/>
</dbReference>
<keyword evidence="1" id="KW-0805">Transcription regulation</keyword>
<organism evidence="6 7">
    <name type="scientific">Nocardioides dubius</name>
    <dbReference type="NCBI Taxonomy" id="317019"/>
    <lineage>
        <taxon>Bacteria</taxon>
        <taxon>Bacillati</taxon>
        <taxon>Actinomycetota</taxon>
        <taxon>Actinomycetes</taxon>
        <taxon>Propionibacteriales</taxon>
        <taxon>Nocardioidaceae</taxon>
        <taxon>Nocardioides</taxon>
    </lineage>
</organism>
<keyword evidence="3" id="KW-0804">Transcription</keyword>
<dbReference type="InterPro" id="IPR023772">
    <property type="entry name" value="DNA-bd_HTH_TetR-type_CS"/>
</dbReference>
<evidence type="ECO:0000256" key="3">
    <source>
        <dbReference type="ARBA" id="ARBA00023163"/>
    </source>
</evidence>
<gene>
    <name evidence="6" type="ORF">GCM10009668_32230</name>
</gene>
<dbReference type="SUPFAM" id="SSF46689">
    <property type="entry name" value="Homeodomain-like"/>
    <property type="match status" value="1"/>
</dbReference>
<feature type="DNA-binding region" description="H-T-H motif" evidence="4">
    <location>
        <begin position="40"/>
        <end position="59"/>
    </location>
</feature>
<dbReference type="Gene3D" id="1.10.357.10">
    <property type="entry name" value="Tetracycline Repressor, domain 2"/>
    <property type="match status" value="1"/>
</dbReference>
<dbReference type="Gene3D" id="1.10.10.60">
    <property type="entry name" value="Homeodomain-like"/>
    <property type="match status" value="1"/>
</dbReference>
<accession>A0ABN1TZ63</accession>
<dbReference type="PANTHER" id="PTHR30055">
    <property type="entry name" value="HTH-TYPE TRANSCRIPTIONAL REGULATOR RUTR"/>
    <property type="match status" value="1"/>
</dbReference>
<dbReference type="InterPro" id="IPR036271">
    <property type="entry name" value="Tet_transcr_reg_TetR-rel_C_sf"/>
</dbReference>
<feature type="domain" description="HTH tetR-type" evidence="5">
    <location>
        <begin position="17"/>
        <end position="77"/>
    </location>
</feature>
<dbReference type="Proteomes" id="UP001501581">
    <property type="component" value="Unassembled WGS sequence"/>
</dbReference>
<proteinExistence type="predicted"/>
<dbReference type="InterPro" id="IPR001647">
    <property type="entry name" value="HTH_TetR"/>
</dbReference>
<reference evidence="6 7" key="1">
    <citation type="journal article" date="2019" name="Int. J. Syst. Evol. Microbiol.">
        <title>The Global Catalogue of Microorganisms (GCM) 10K type strain sequencing project: providing services to taxonomists for standard genome sequencing and annotation.</title>
        <authorList>
            <consortium name="The Broad Institute Genomics Platform"/>
            <consortium name="The Broad Institute Genome Sequencing Center for Infectious Disease"/>
            <person name="Wu L."/>
            <person name="Ma J."/>
        </authorList>
    </citation>
    <scope>NUCLEOTIDE SEQUENCE [LARGE SCALE GENOMIC DNA]</scope>
    <source>
        <strain evidence="6 7">JCM 13008</strain>
    </source>
</reference>
<dbReference type="EMBL" id="BAAALG010000012">
    <property type="protein sequence ID" value="GAA1109419.1"/>
    <property type="molecule type" value="Genomic_DNA"/>
</dbReference>
<keyword evidence="2 4" id="KW-0238">DNA-binding</keyword>
<sequence length="203" mass="22118">MTDVASPASSRVARRRDRRKQQIVGSAVRLLAEHGYQGVSVEAVAEECDIAKATLYHYFSSKDELVGEALESVTLDVLRRLSARSEAAGPGAVDRLRALIDEQILILVEDTPEVAPIFAWPAGWPEQFAEPLKTMRRRHNALFRAVIEDGLADGELDCADVDVALHCLHGILNQTAVWLPGDADRAAGRAATTACALRLFTSM</sequence>
<dbReference type="Pfam" id="PF00440">
    <property type="entry name" value="TetR_N"/>
    <property type="match status" value="1"/>
</dbReference>
<dbReference type="RefSeq" id="WP_343995863.1">
    <property type="nucleotide sequence ID" value="NZ_BAAALG010000012.1"/>
</dbReference>
<evidence type="ECO:0000313" key="7">
    <source>
        <dbReference type="Proteomes" id="UP001501581"/>
    </source>
</evidence>
<protein>
    <submittedName>
        <fullName evidence="6">TetR/AcrR family transcriptional regulator</fullName>
    </submittedName>
</protein>
<name>A0ABN1TZ63_9ACTN</name>
<evidence type="ECO:0000259" key="5">
    <source>
        <dbReference type="PROSITE" id="PS50977"/>
    </source>
</evidence>
<evidence type="ECO:0000256" key="2">
    <source>
        <dbReference type="ARBA" id="ARBA00023125"/>
    </source>
</evidence>
<dbReference type="PANTHER" id="PTHR30055:SF234">
    <property type="entry name" value="HTH-TYPE TRANSCRIPTIONAL REGULATOR BETI"/>
    <property type="match status" value="1"/>
</dbReference>
<dbReference type="PROSITE" id="PS01081">
    <property type="entry name" value="HTH_TETR_1"/>
    <property type="match status" value="1"/>
</dbReference>
<dbReference type="InterPro" id="IPR041490">
    <property type="entry name" value="KstR2_TetR_C"/>
</dbReference>
<dbReference type="InterPro" id="IPR009057">
    <property type="entry name" value="Homeodomain-like_sf"/>
</dbReference>
<dbReference type="InterPro" id="IPR050109">
    <property type="entry name" value="HTH-type_TetR-like_transc_reg"/>
</dbReference>
<evidence type="ECO:0000256" key="4">
    <source>
        <dbReference type="PROSITE-ProRule" id="PRU00335"/>
    </source>
</evidence>
<keyword evidence="7" id="KW-1185">Reference proteome</keyword>
<comment type="caution">
    <text evidence="6">The sequence shown here is derived from an EMBL/GenBank/DDBJ whole genome shotgun (WGS) entry which is preliminary data.</text>
</comment>
<dbReference type="PRINTS" id="PR00455">
    <property type="entry name" value="HTHTETR"/>
</dbReference>
<evidence type="ECO:0000256" key="1">
    <source>
        <dbReference type="ARBA" id="ARBA00023015"/>
    </source>
</evidence>